<dbReference type="SUPFAM" id="SSF51735">
    <property type="entry name" value="NAD(P)-binding Rossmann-fold domains"/>
    <property type="match status" value="1"/>
</dbReference>
<dbReference type="SUPFAM" id="SSF52210">
    <property type="entry name" value="Succinyl-CoA synthetase domains"/>
    <property type="match status" value="2"/>
</dbReference>
<reference evidence="5 6" key="1">
    <citation type="submission" date="2016-12" db="EMBL/GenBank/DDBJ databases">
        <authorList>
            <person name="Song W.-J."/>
            <person name="Kurnit D.M."/>
        </authorList>
    </citation>
    <scope>NUCLEOTIDE SEQUENCE [LARGE SCALE GENOMIC DNA]</scope>
    <source>
        <strain evidence="5 6">IMCC3135</strain>
    </source>
</reference>
<dbReference type="GO" id="GO:0016874">
    <property type="term" value="F:ligase activity"/>
    <property type="evidence" value="ECO:0007669"/>
    <property type="project" value="UniProtKB-KW"/>
</dbReference>
<dbReference type="KEGG" id="gai:IMCC3135_04725"/>
<evidence type="ECO:0000256" key="1">
    <source>
        <dbReference type="ARBA" id="ARBA00022598"/>
    </source>
</evidence>
<dbReference type="Pfam" id="PF13380">
    <property type="entry name" value="CoA_binding_2"/>
    <property type="match status" value="1"/>
</dbReference>
<dbReference type="Proteomes" id="UP000250079">
    <property type="component" value="Chromosome"/>
</dbReference>
<keyword evidence="6" id="KW-1185">Reference proteome</keyword>
<dbReference type="RefSeq" id="WP_088916539.1">
    <property type="nucleotide sequence ID" value="NZ_CP018632.1"/>
</dbReference>
<dbReference type="Pfam" id="PF13302">
    <property type="entry name" value="Acetyltransf_3"/>
    <property type="match status" value="1"/>
</dbReference>
<evidence type="ECO:0000313" key="6">
    <source>
        <dbReference type="Proteomes" id="UP000250079"/>
    </source>
</evidence>
<evidence type="ECO:0000313" key="5">
    <source>
        <dbReference type="EMBL" id="ASJ71058.1"/>
    </source>
</evidence>
<dbReference type="CDD" id="cd04301">
    <property type="entry name" value="NAT_SF"/>
    <property type="match status" value="1"/>
</dbReference>
<organism evidence="5 6">
    <name type="scientific">Granulosicoccus antarcticus IMCC3135</name>
    <dbReference type="NCBI Taxonomy" id="1192854"/>
    <lineage>
        <taxon>Bacteria</taxon>
        <taxon>Pseudomonadati</taxon>
        <taxon>Pseudomonadota</taxon>
        <taxon>Gammaproteobacteria</taxon>
        <taxon>Chromatiales</taxon>
        <taxon>Granulosicoccaceae</taxon>
        <taxon>Granulosicoccus</taxon>
    </lineage>
</organism>
<keyword evidence="3" id="KW-0067">ATP-binding</keyword>
<dbReference type="InterPro" id="IPR051538">
    <property type="entry name" value="Acyl-CoA_Synth/Transferase"/>
</dbReference>
<dbReference type="GO" id="GO:0016747">
    <property type="term" value="F:acyltransferase activity, transferring groups other than amino-acyl groups"/>
    <property type="evidence" value="ECO:0007669"/>
    <property type="project" value="InterPro"/>
</dbReference>
<dbReference type="PROSITE" id="PS51186">
    <property type="entry name" value="GNAT"/>
    <property type="match status" value="1"/>
</dbReference>
<dbReference type="InterPro" id="IPR032875">
    <property type="entry name" value="Succ_CoA_lig_flav_dom"/>
</dbReference>
<dbReference type="Gene3D" id="3.30.1490.20">
    <property type="entry name" value="ATP-grasp fold, A domain"/>
    <property type="match status" value="1"/>
</dbReference>
<name>A0A2Z2NMV3_9GAMM</name>
<dbReference type="InterPro" id="IPR013815">
    <property type="entry name" value="ATP_grasp_subdomain_1"/>
</dbReference>
<dbReference type="Gene3D" id="3.40.50.720">
    <property type="entry name" value="NAD(P)-binding Rossmann-like Domain"/>
    <property type="match status" value="1"/>
</dbReference>
<sequence>MSTLHLDKILNPASLVVVGASAREESPGYKVTRNLLQGSYKGTLFLVNPRYKTILDASCYRTIASLPDVPDLAIIITPVRLVKHTLRQCARKGIQVALVMSGAQDNAALQTYAKRLGIRLMGPCCAGLIRPHIGLNATYSQNRIEKGSLAIVSQSASLGAAMLDWAETSGVGFSALLSSGDEIDISLSDLLDLLADDWQTKAVIVYVDRVKSSRSMLSALSATARLKPVVLMSSAQERVRYCDALTRTGEVYSSESVFQAALSRAGVVRIRTFHNLFAAARTLATGIRVKGNRLAIVSNASAPAMIALDRMNLKQFQTPLLDKQTRGILDKKLKGRFTGSNPIVIRKPSRLADYYTRTIETLQGLDDIDAILVIFVPDWRNDPKAIAESLKQLLPSKKPLLACWMGDASVHESRDLLALAGIPSFRTPEGSIDGFDFLNRYFVSQQLLLQLPNPASRSTRSSLGPARALINTELKAGARVLGPVKTRTLLEYLDIPVLQTLRAESLSEALEKAATIGYPVAMKLVSPNISYKASVIETQLDIATPEAVATAWHAIEARLLERRPEAHFRGVQLEPMYAPKNSRFLALSVTRDPTFGPAISIGVGGDLTALVSQRAVQLPPLNRYLIDDLLKCREVQVHMGAFRHSEAVNQRPVGRVLRQLSELVCELPDVFSVDINPLVVSEDGAMAMDVQVVLERNQNRKRYSHLAIHPYPWQWVRHVNLKNNTPVQLRPIRPEDAESIRTLVRDMSPESRYFRFMHALNELSPRMVAQFTKLDYDRQMAFVATDRADKVAGACRYMISNDRLGGEFAISISEDWKGYGLASALMRLMIEHARAQGLQNLHGDVLRSNSPMQALMRSLGFTSKRNPDEPEVVIFEYQLDEPTEHS</sequence>
<proteinExistence type="predicted"/>
<dbReference type="Pfam" id="PF13549">
    <property type="entry name" value="ATP-grasp_5"/>
    <property type="match status" value="1"/>
</dbReference>
<evidence type="ECO:0000256" key="2">
    <source>
        <dbReference type="ARBA" id="ARBA00022741"/>
    </source>
</evidence>
<evidence type="ECO:0000256" key="3">
    <source>
        <dbReference type="ARBA" id="ARBA00022840"/>
    </source>
</evidence>
<dbReference type="EMBL" id="CP018632">
    <property type="protein sequence ID" value="ASJ71058.1"/>
    <property type="molecule type" value="Genomic_DNA"/>
</dbReference>
<dbReference type="SUPFAM" id="SSF56059">
    <property type="entry name" value="Glutathione synthetase ATP-binding domain-like"/>
    <property type="match status" value="1"/>
</dbReference>
<dbReference type="SUPFAM" id="SSF55729">
    <property type="entry name" value="Acyl-CoA N-acyltransferases (Nat)"/>
    <property type="match status" value="1"/>
</dbReference>
<keyword evidence="2" id="KW-0547">Nucleotide-binding</keyword>
<keyword evidence="5" id="KW-0808">Transferase</keyword>
<dbReference type="PANTHER" id="PTHR43334">
    <property type="entry name" value="ACETATE--COA LIGASE [ADP-FORMING]"/>
    <property type="match status" value="1"/>
</dbReference>
<gene>
    <name evidence="5" type="ORF">IMCC3135_04725</name>
</gene>
<dbReference type="InterPro" id="IPR036291">
    <property type="entry name" value="NAD(P)-bd_dom_sf"/>
</dbReference>
<dbReference type="Gene3D" id="3.40.630.30">
    <property type="match status" value="1"/>
</dbReference>
<dbReference type="Gene3D" id="3.40.50.261">
    <property type="entry name" value="Succinyl-CoA synthetase domains"/>
    <property type="match status" value="2"/>
</dbReference>
<dbReference type="EC" id="2.3.1.-" evidence="5"/>
<dbReference type="AlphaFoldDB" id="A0A2Z2NMV3"/>
<dbReference type="SMART" id="SM00881">
    <property type="entry name" value="CoA_binding"/>
    <property type="match status" value="1"/>
</dbReference>
<evidence type="ECO:0000259" key="4">
    <source>
        <dbReference type="PROSITE" id="PS51186"/>
    </source>
</evidence>
<accession>A0A2Z2NMV3</accession>
<dbReference type="InterPro" id="IPR016181">
    <property type="entry name" value="Acyl_CoA_acyltransferase"/>
</dbReference>
<dbReference type="InterPro" id="IPR003781">
    <property type="entry name" value="CoA-bd"/>
</dbReference>
<dbReference type="Pfam" id="PF13607">
    <property type="entry name" value="Succ_CoA_lig"/>
    <property type="match status" value="1"/>
</dbReference>
<feature type="domain" description="N-acetyltransferase" evidence="4">
    <location>
        <begin position="727"/>
        <end position="880"/>
    </location>
</feature>
<dbReference type="GO" id="GO:0005524">
    <property type="term" value="F:ATP binding"/>
    <property type="evidence" value="ECO:0007669"/>
    <property type="project" value="UniProtKB-KW"/>
</dbReference>
<dbReference type="PANTHER" id="PTHR43334:SF1">
    <property type="entry name" value="3-HYDROXYPROPIONATE--COA LIGASE [ADP-FORMING]"/>
    <property type="match status" value="1"/>
</dbReference>
<protein>
    <submittedName>
        <fullName evidence="5">Acetyltransferase Pat</fullName>
        <ecNumber evidence="5">2.3.1.-</ecNumber>
    </submittedName>
</protein>
<dbReference type="Gene3D" id="3.30.470.20">
    <property type="entry name" value="ATP-grasp fold, B domain"/>
    <property type="match status" value="1"/>
</dbReference>
<keyword evidence="1" id="KW-0436">Ligase</keyword>
<dbReference type="InterPro" id="IPR016102">
    <property type="entry name" value="Succinyl-CoA_synth-like"/>
</dbReference>
<dbReference type="OrthoDB" id="9807426at2"/>
<keyword evidence="5" id="KW-0012">Acyltransferase</keyword>
<dbReference type="InterPro" id="IPR000182">
    <property type="entry name" value="GNAT_dom"/>
</dbReference>